<dbReference type="EC" id="2.7.7.49" evidence="1"/>
<dbReference type="AlphaFoldDB" id="A0A8D8Y6E3"/>
<dbReference type="SUPFAM" id="SSF53098">
    <property type="entry name" value="Ribonuclease H-like"/>
    <property type="match status" value="1"/>
</dbReference>
<protein>
    <recommendedName>
        <fullName evidence="1">RNA-directed DNA polymerase</fullName>
        <ecNumber evidence="1">2.7.7.49</ecNumber>
    </recommendedName>
</protein>
<dbReference type="InterPro" id="IPR036397">
    <property type="entry name" value="RNaseH_sf"/>
</dbReference>
<dbReference type="InterPro" id="IPR050951">
    <property type="entry name" value="Retrovirus_Pol_polyprotein"/>
</dbReference>
<proteinExistence type="predicted"/>
<evidence type="ECO:0000259" key="2">
    <source>
        <dbReference type="PROSITE" id="PS50994"/>
    </source>
</evidence>
<dbReference type="Pfam" id="PF00665">
    <property type="entry name" value="rve"/>
    <property type="match status" value="1"/>
</dbReference>
<dbReference type="Pfam" id="PF17921">
    <property type="entry name" value="Integrase_H2C2"/>
    <property type="match status" value="1"/>
</dbReference>
<reference evidence="3" key="1">
    <citation type="submission" date="2021-05" db="EMBL/GenBank/DDBJ databases">
        <authorList>
            <person name="Alioto T."/>
            <person name="Alioto T."/>
            <person name="Gomez Garrido J."/>
        </authorList>
    </citation>
    <scope>NUCLEOTIDE SEQUENCE</scope>
</reference>
<dbReference type="InterPro" id="IPR041588">
    <property type="entry name" value="Integrase_H2C2"/>
</dbReference>
<dbReference type="GO" id="GO:0003676">
    <property type="term" value="F:nucleic acid binding"/>
    <property type="evidence" value="ECO:0007669"/>
    <property type="project" value="InterPro"/>
</dbReference>
<dbReference type="EMBL" id="HBUF01360014">
    <property type="protein sequence ID" value="CAG6720169.1"/>
    <property type="molecule type" value="Transcribed_RNA"/>
</dbReference>
<dbReference type="FunFam" id="1.10.340.70:FF:000003">
    <property type="entry name" value="Protein CBG25708"/>
    <property type="match status" value="1"/>
</dbReference>
<dbReference type="PROSITE" id="PS50994">
    <property type="entry name" value="INTEGRASE"/>
    <property type="match status" value="1"/>
</dbReference>
<dbReference type="InterPro" id="IPR001584">
    <property type="entry name" value="Integrase_cat-core"/>
</dbReference>
<dbReference type="GO" id="GO:0015074">
    <property type="term" value="P:DNA integration"/>
    <property type="evidence" value="ECO:0007669"/>
    <property type="project" value="InterPro"/>
</dbReference>
<feature type="domain" description="Integrase catalytic" evidence="2">
    <location>
        <begin position="183"/>
        <end position="306"/>
    </location>
</feature>
<organism evidence="3">
    <name type="scientific">Cacopsylla melanoneura</name>
    <dbReference type="NCBI Taxonomy" id="428564"/>
    <lineage>
        <taxon>Eukaryota</taxon>
        <taxon>Metazoa</taxon>
        <taxon>Ecdysozoa</taxon>
        <taxon>Arthropoda</taxon>
        <taxon>Hexapoda</taxon>
        <taxon>Insecta</taxon>
        <taxon>Pterygota</taxon>
        <taxon>Neoptera</taxon>
        <taxon>Paraneoptera</taxon>
        <taxon>Hemiptera</taxon>
        <taxon>Sternorrhyncha</taxon>
        <taxon>Psylloidea</taxon>
        <taxon>Psyllidae</taxon>
        <taxon>Psyllinae</taxon>
        <taxon>Cacopsylla</taxon>
    </lineage>
</organism>
<dbReference type="Gene3D" id="1.10.340.70">
    <property type="match status" value="1"/>
</dbReference>
<dbReference type="PANTHER" id="PTHR37984">
    <property type="entry name" value="PROTEIN CBG26694"/>
    <property type="match status" value="1"/>
</dbReference>
<name>A0A8D8Y6E3_9HEMI</name>
<dbReference type="PANTHER" id="PTHR37984:SF7">
    <property type="entry name" value="INTEGRASE CATALYTIC DOMAIN-CONTAINING PROTEIN"/>
    <property type="match status" value="1"/>
</dbReference>
<dbReference type="GO" id="GO:0003964">
    <property type="term" value="F:RNA-directed DNA polymerase activity"/>
    <property type="evidence" value="ECO:0007669"/>
    <property type="project" value="UniProtKB-EC"/>
</dbReference>
<dbReference type="Gene3D" id="3.30.420.10">
    <property type="entry name" value="Ribonuclease H-like superfamily/Ribonuclease H"/>
    <property type="match status" value="1"/>
</dbReference>
<evidence type="ECO:0000256" key="1">
    <source>
        <dbReference type="ARBA" id="ARBA00012493"/>
    </source>
</evidence>
<sequence>MLHRYNLNVIYLPGKDMVIADLLSRNFLNETYDNEIPLEGYVHNIYQEIPLLNIELIAEKTVTDKNLCDVIHYCVNGWPKGKDNFPSDDVFVKHFFNIRNDLIVENNILYYNNRVVIPKEMREKALKVLHEGHMGLTKTLLRANQTIYWIGIKNDIEQHIAKCIMCQENRPAKPREPLLSHELAEQPFQKLSLDIMTFKNVDYLVIIDNYSKWIEMFKLNTKRCSEIIAKLKVLFSTFGIPTSILSDNSPFLSREIKEFSREYNIEWKTSSPNYPTSNGQAERAVQVCKDILKKSDKLKVDFRNLL</sequence>
<accession>A0A8D8Y6E3</accession>
<evidence type="ECO:0000313" key="3">
    <source>
        <dbReference type="EMBL" id="CAG6720169.1"/>
    </source>
</evidence>
<dbReference type="InterPro" id="IPR012337">
    <property type="entry name" value="RNaseH-like_sf"/>
</dbReference>